<feature type="signal peptide" evidence="1">
    <location>
        <begin position="1"/>
        <end position="20"/>
    </location>
</feature>
<evidence type="ECO:0000256" key="1">
    <source>
        <dbReference type="SAM" id="SignalP"/>
    </source>
</evidence>
<reference evidence="2 3" key="1">
    <citation type="submission" date="2024-06" db="EMBL/GenBank/DDBJ databases">
        <title>Complete genome of Phlyctema vagabunda strain 19-DSS-EL-015.</title>
        <authorList>
            <person name="Fiorenzani C."/>
        </authorList>
    </citation>
    <scope>NUCLEOTIDE SEQUENCE [LARGE SCALE GENOMIC DNA]</scope>
    <source>
        <strain evidence="2 3">19-DSS-EL-015</strain>
    </source>
</reference>
<accession>A0ABR4PBF6</accession>
<evidence type="ECO:0000313" key="3">
    <source>
        <dbReference type="Proteomes" id="UP001629113"/>
    </source>
</evidence>
<sequence length="91" mass="9916">MKLLYILIAVVPAFMELVAAQDPVYLARRCLVKNAAGGNLRGPSDQYTHRACTTYNQGSEITTDSGLCCVLNANTPTEFNKKCFGRPTEAC</sequence>
<keyword evidence="3" id="KW-1185">Reference proteome</keyword>
<dbReference type="EMBL" id="JBFCZG010000006">
    <property type="protein sequence ID" value="KAL3420614.1"/>
    <property type="molecule type" value="Genomic_DNA"/>
</dbReference>
<keyword evidence="1" id="KW-0732">Signal</keyword>
<feature type="chain" id="PRO_5045791956" evidence="1">
    <location>
        <begin position="21"/>
        <end position="91"/>
    </location>
</feature>
<organism evidence="2 3">
    <name type="scientific">Phlyctema vagabunda</name>
    <dbReference type="NCBI Taxonomy" id="108571"/>
    <lineage>
        <taxon>Eukaryota</taxon>
        <taxon>Fungi</taxon>
        <taxon>Dikarya</taxon>
        <taxon>Ascomycota</taxon>
        <taxon>Pezizomycotina</taxon>
        <taxon>Leotiomycetes</taxon>
        <taxon>Helotiales</taxon>
        <taxon>Dermateaceae</taxon>
        <taxon>Phlyctema</taxon>
    </lineage>
</organism>
<evidence type="ECO:0000313" key="2">
    <source>
        <dbReference type="EMBL" id="KAL3420614.1"/>
    </source>
</evidence>
<comment type="caution">
    <text evidence="2">The sequence shown here is derived from an EMBL/GenBank/DDBJ whole genome shotgun (WGS) entry which is preliminary data.</text>
</comment>
<protein>
    <submittedName>
        <fullName evidence="2">Uncharacterized protein</fullName>
    </submittedName>
</protein>
<proteinExistence type="predicted"/>
<gene>
    <name evidence="2" type="ORF">PVAG01_07059</name>
</gene>
<name>A0ABR4PBF6_9HELO</name>
<dbReference type="Proteomes" id="UP001629113">
    <property type="component" value="Unassembled WGS sequence"/>
</dbReference>